<keyword evidence="2" id="KW-0479">Metal-binding</keyword>
<dbReference type="InterPro" id="IPR008949">
    <property type="entry name" value="Isoprenoid_synthase_dom_sf"/>
</dbReference>
<evidence type="ECO:0000259" key="7">
    <source>
        <dbReference type="Pfam" id="PF01397"/>
    </source>
</evidence>
<dbReference type="FunFam" id="1.50.10.130:FF:000001">
    <property type="entry name" value="Isoprene synthase, chloroplastic"/>
    <property type="match status" value="1"/>
</dbReference>
<dbReference type="SUPFAM" id="SSF48239">
    <property type="entry name" value="Terpenoid cyclases/Protein prenyltransferases"/>
    <property type="match status" value="1"/>
</dbReference>
<dbReference type="Pfam" id="PF03936">
    <property type="entry name" value="Terpene_synth_C"/>
    <property type="match status" value="2"/>
</dbReference>
<dbReference type="Gene3D" id="1.10.600.10">
    <property type="entry name" value="Farnesyl Diphosphate Synthase"/>
    <property type="match status" value="2"/>
</dbReference>
<dbReference type="PANTHER" id="PTHR31225">
    <property type="entry name" value="OS04G0344100 PROTEIN-RELATED"/>
    <property type="match status" value="1"/>
</dbReference>
<accession>A0A498IJU3</accession>
<feature type="domain" description="Terpene synthase metal-binding" evidence="8">
    <location>
        <begin position="264"/>
        <end position="352"/>
    </location>
</feature>
<dbReference type="GO" id="GO:0000287">
    <property type="term" value="F:magnesium ion binding"/>
    <property type="evidence" value="ECO:0007669"/>
    <property type="project" value="InterPro"/>
</dbReference>
<evidence type="ECO:0000313" key="9">
    <source>
        <dbReference type="EMBL" id="RXH81761.1"/>
    </source>
</evidence>
<keyword evidence="4" id="KW-0456">Lyase</keyword>
<reference evidence="9 10" key="1">
    <citation type="submission" date="2018-10" db="EMBL/GenBank/DDBJ databases">
        <title>A high-quality apple genome assembly.</title>
        <authorList>
            <person name="Hu J."/>
        </authorList>
    </citation>
    <scope>NUCLEOTIDE SEQUENCE [LARGE SCALE GENOMIC DNA]</scope>
    <source>
        <strain evidence="10">cv. HFTH1</strain>
        <tissue evidence="9">Young leaf</tissue>
    </source>
</reference>
<dbReference type="Proteomes" id="UP000290289">
    <property type="component" value="Chromosome 12"/>
</dbReference>
<dbReference type="InterPro" id="IPR008930">
    <property type="entry name" value="Terpenoid_cyclase/PrenylTrfase"/>
</dbReference>
<dbReference type="GO" id="GO:0016102">
    <property type="term" value="P:diterpenoid biosynthetic process"/>
    <property type="evidence" value="ECO:0007669"/>
    <property type="project" value="InterPro"/>
</dbReference>
<dbReference type="Pfam" id="PF01397">
    <property type="entry name" value="Terpene_synth"/>
    <property type="match status" value="1"/>
</dbReference>
<dbReference type="InterPro" id="IPR005630">
    <property type="entry name" value="Terpene_synthase_metal-bd"/>
</dbReference>
<evidence type="ECO:0000313" key="10">
    <source>
        <dbReference type="Proteomes" id="UP000290289"/>
    </source>
</evidence>
<evidence type="ECO:0000256" key="5">
    <source>
        <dbReference type="ARBA" id="ARBA00033744"/>
    </source>
</evidence>
<protein>
    <submittedName>
        <fullName evidence="9">Uncharacterized protein</fullName>
    </submittedName>
</protein>
<organism evidence="9 10">
    <name type="scientific">Malus domestica</name>
    <name type="common">Apple</name>
    <name type="synonym">Pyrus malus</name>
    <dbReference type="NCBI Taxonomy" id="3750"/>
    <lineage>
        <taxon>Eukaryota</taxon>
        <taxon>Viridiplantae</taxon>
        <taxon>Streptophyta</taxon>
        <taxon>Embryophyta</taxon>
        <taxon>Tracheophyta</taxon>
        <taxon>Spermatophyta</taxon>
        <taxon>Magnoliopsida</taxon>
        <taxon>eudicotyledons</taxon>
        <taxon>Gunneridae</taxon>
        <taxon>Pentapetalae</taxon>
        <taxon>rosids</taxon>
        <taxon>fabids</taxon>
        <taxon>Rosales</taxon>
        <taxon>Rosaceae</taxon>
        <taxon>Amygdaloideae</taxon>
        <taxon>Maleae</taxon>
        <taxon>Malus</taxon>
    </lineage>
</organism>
<comment type="caution">
    <text evidence="9">The sequence shown here is derived from an EMBL/GenBank/DDBJ whole genome shotgun (WGS) entry which is preliminary data.</text>
</comment>
<dbReference type="AlphaFoldDB" id="A0A498IJU3"/>
<keyword evidence="3" id="KW-0460">Magnesium</keyword>
<feature type="domain" description="Terpene synthase N-terminal" evidence="7">
    <location>
        <begin position="48"/>
        <end position="205"/>
    </location>
</feature>
<sequence>MSSVEVPLSQSSNPNDTFNVHWPTPSATFYLGRPFSVICCFGKNSFLEMDAELEQHVQELKEEVRRMLTTSLENVSQKLNFINDIQRLGVSYHFRNKIEQILQKIHANFDDLDDLYTVDLRFRLLRQQDYNILCDIFNKFKDGDGKFKESFVDDVVGLLSLYEATQLRIHGEEILDEALTFTTTHLESATYRLSSPLAKTVTHALNQKLRKALPRVEARYYLSVYQELRDSPNESLLTFAKSDFNRLQRVHQKEVSEITRWWEDLDVPNKLPFVRDRLVEIYFCWSLSVYFELQYSFGRRTLCKVTAITSIMDDFYDAYGTYEELELFTEAIERWDFSAMDQLPEYMKFFQRAKTFTNLTQNRSWPGTISTCYRALLDIYSEIHEKLAHEGKLYPMHHAREAMKKLVRSYFNEAKLFRQKHIPSLDEYMSVSLVTSGYLLLLLTSTQAVKAASTFGRLMNDIVNHKFEQNKKEHFVSAMNCYMKKYGTTEEKEAIIELQRQVNNTWKDVNEACFQPTAVPMPQLIRILNFARVMEVVYKCEDGYANPEGVLKDFIVSILVEPVA</sequence>
<evidence type="ECO:0000256" key="2">
    <source>
        <dbReference type="ARBA" id="ARBA00022723"/>
    </source>
</evidence>
<gene>
    <name evidence="9" type="ORF">DVH24_036102</name>
</gene>
<dbReference type="Gene3D" id="1.50.10.130">
    <property type="entry name" value="Terpene synthase, N-terminal domain"/>
    <property type="match status" value="1"/>
</dbReference>
<feature type="coiled-coil region" evidence="6">
    <location>
        <begin position="43"/>
        <end position="70"/>
    </location>
</feature>
<dbReference type="SUPFAM" id="SSF48576">
    <property type="entry name" value="Terpenoid synthases"/>
    <property type="match status" value="1"/>
</dbReference>
<dbReference type="PANTHER" id="PTHR31225:SF221">
    <property type="entry name" value="(-)-GERMACRENE D SYNTHASE"/>
    <property type="match status" value="1"/>
</dbReference>
<evidence type="ECO:0000256" key="6">
    <source>
        <dbReference type="SAM" id="Coils"/>
    </source>
</evidence>
<comment type="similarity">
    <text evidence="5">Belongs to the terpene synthase family. Tpsb subfamily.</text>
</comment>
<evidence type="ECO:0000256" key="4">
    <source>
        <dbReference type="ARBA" id="ARBA00023239"/>
    </source>
</evidence>
<evidence type="ECO:0000259" key="8">
    <source>
        <dbReference type="Pfam" id="PF03936"/>
    </source>
</evidence>
<dbReference type="InterPro" id="IPR001906">
    <property type="entry name" value="Terpene_synth_N"/>
</dbReference>
<evidence type="ECO:0000256" key="3">
    <source>
        <dbReference type="ARBA" id="ARBA00022842"/>
    </source>
</evidence>
<evidence type="ECO:0000256" key="1">
    <source>
        <dbReference type="ARBA" id="ARBA00001946"/>
    </source>
</evidence>
<dbReference type="GO" id="GO:0010333">
    <property type="term" value="F:terpene synthase activity"/>
    <property type="evidence" value="ECO:0007669"/>
    <property type="project" value="InterPro"/>
</dbReference>
<dbReference type="CDD" id="cd00684">
    <property type="entry name" value="Terpene_cyclase_plant_C1"/>
    <property type="match status" value="1"/>
</dbReference>
<feature type="domain" description="Terpene synthase metal-binding" evidence="8">
    <location>
        <begin position="364"/>
        <end position="508"/>
    </location>
</feature>
<dbReference type="InterPro" id="IPR050148">
    <property type="entry name" value="Terpene_synthase-like"/>
</dbReference>
<name>A0A498IJU3_MALDO</name>
<comment type="cofactor">
    <cofactor evidence="1">
        <name>Mg(2+)</name>
        <dbReference type="ChEBI" id="CHEBI:18420"/>
    </cofactor>
</comment>
<proteinExistence type="inferred from homology"/>
<dbReference type="InterPro" id="IPR036965">
    <property type="entry name" value="Terpene_synth_N_sf"/>
</dbReference>
<keyword evidence="6" id="KW-0175">Coiled coil</keyword>
<dbReference type="InterPro" id="IPR044814">
    <property type="entry name" value="Terpene_cyclase_plant_C1"/>
</dbReference>
<dbReference type="EMBL" id="RDQH01000338">
    <property type="protein sequence ID" value="RXH81761.1"/>
    <property type="molecule type" value="Genomic_DNA"/>
</dbReference>
<keyword evidence="10" id="KW-1185">Reference proteome</keyword>